<accession>A0A1G4EBC3</accession>
<dbReference type="AlphaFoldDB" id="A0A1G4EBC3"/>
<sequence>MCSTRSRDEEIYEFFENVVDYIKKAKSAESTSELSETESGCNSFMQNFKSKFKVEETAKIICKQLIKLYKSLDSLKNKSVAEKNFKNECRFFNYWVNFKISKSVINESNGIPYIFNGIESQFYSVFYNTLDLGAIYDINKHDLHKINILYNLYDNYSELKSIIETMFDGSKRSLLPFSTECCTNYIQAKYLCNDENKDNNTKFCDKLEDFNKKYDELYKTFDGKRSEFSNNLIKLQECPNTKIITTAVTGTVVGLIPLLGGLYKFTPMGQVIRSKIGIINNDISNNDKEITKMSLMEQENEPLRFKQGTYNIKYQSL</sequence>
<dbReference type="EMBL" id="FLYI01000377">
    <property type="protein sequence ID" value="SCA60637.1"/>
    <property type="molecule type" value="Genomic_DNA"/>
</dbReference>
<gene>
    <name evidence="2" type="ORF">PVC01_000011700</name>
    <name evidence="3" type="ORF">PVC01_000095900</name>
</gene>
<evidence type="ECO:0000256" key="1">
    <source>
        <dbReference type="SAM" id="Phobius"/>
    </source>
</evidence>
<proteinExistence type="predicted"/>
<dbReference type="VEuPathDB" id="PlasmoDB:PVPAM_000021800"/>
<dbReference type="Pfam" id="PF05795">
    <property type="entry name" value="Plasmodium_Vir"/>
    <property type="match status" value="2"/>
</dbReference>
<reference evidence="2 4" key="1">
    <citation type="submission" date="2016-07" db="EMBL/GenBank/DDBJ databases">
        <authorList>
            <consortium name="Pathogen Informatics"/>
        </authorList>
    </citation>
    <scope>NUCLEOTIDE SEQUENCE [LARGE SCALE GENOMIC DNA]</scope>
</reference>
<dbReference type="Proteomes" id="UP000305196">
    <property type="component" value="Unassembled WGS sequence"/>
</dbReference>
<keyword evidence="1" id="KW-0812">Transmembrane</keyword>
<dbReference type="VEuPathDB" id="PlasmoDB:PVW1_120015000"/>
<dbReference type="VEuPathDB" id="PlasmoDB:PVX_042690"/>
<dbReference type="EMBL" id="FLYI01000011">
    <property type="protein sequence ID" value="SCA59628.1"/>
    <property type="molecule type" value="Genomic_DNA"/>
</dbReference>
<evidence type="ECO:0000313" key="4">
    <source>
        <dbReference type="Proteomes" id="UP000305196"/>
    </source>
</evidence>
<evidence type="ECO:0000313" key="3">
    <source>
        <dbReference type="EMBL" id="SCA60637.1"/>
    </source>
</evidence>
<evidence type="ECO:0000313" key="2">
    <source>
        <dbReference type="EMBL" id="SCA59628.1"/>
    </source>
</evidence>
<feature type="transmembrane region" description="Helical" evidence="1">
    <location>
        <begin position="243"/>
        <end position="265"/>
    </location>
</feature>
<name>A0A1G4EBC3_PLAVI</name>
<dbReference type="VEuPathDB" id="PlasmoDB:PVP01_0402400"/>
<keyword evidence="1" id="KW-0472">Membrane</keyword>
<dbReference type="InterPro" id="IPR008780">
    <property type="entry name" value="Plasmodium_Vir"/>
</dbReference>
<keyword evidence="1" id="KW-1133">Transmembrane helix</keyword>
<organism evidence="2 4">
    <name type="scientific">Plasmodium vivax</name>
    <name type="common">malaria parasite P. vivax</name>
    <dbReference type="NCBI Taxonomy" id="5855"/>
    <lineage>
        <taxon>Eukaryota</taxon>
        <taxon>Sar</taxon>
        <taxon>Alveolata</taxon>
        <taxon>Apicomplexa</taxon>
        <taxon>Aconoidasida</taxon>
        <taxon>Haemosporida</taxon>
        <taxon>Plasmodiidae</taxon>
        <taxon>Plasmodium</taxon>
        <taxon>Plasmodium (Plasmodium)</taxon>
    </lineage>
</organism>
<protein>
    <submittedName>
        <fullName evidence="2">Vir protein, putative</fullName>
    </submittedName>
</protein>